<protein>
    <submittedName>
        <fullName evidence="1">Pilus assembly protein FlpE</fullName>
    </submittedName>
</protein>
<gene>
    <name evidence="1" type="ORF">IGS67_00745</name>
</gene>
<dbReference type="InterPro" id="IPR027417">
    <property type="entry name" value="P-loop_NTPase"/>
</dbReference>
<evidence type="ECO:0000313" key="1">
    <source>
        <dbReference type="EMBL" id="MBD9698027.1"/>
    </source>
</evidence>
<dbReference type="EMBL" id="JACZDF010000001">
    <property type="protein sequence ID" value="MBD9698027.1"/>
    <property type="molecule type" value="Genomic_DNA"/>
</dbReference>
<proteinExistence type="predicted"/>
<reference evidence="1 2" key="1">
    <citation type="submission" date="2020-09" db="EMBL/GenBank/DDBJ databases">
        <title>Flavimobilis rhizosphaerae sp. nov., isolated from rhizosphere soil of Spartina alterniflora.</title>
        <authorList>
            <person name="Hanqin C."/>
        </authorList>
    </citation>
    <scope>NUCLEOTIDE SEQUENCE [LARGE SCALE GENOMIC DNA]</scope>
    <source>
        <strain evidence="1 2">GY 10621</strain>
    </source>
</reference>
<accession>A0ABR9DLK9</accession>
<name>A0ABR9DLK9_9MICO</name>
<dbReference type="NCBIfam" id="TIGR03815">
    <property type="entry name" value="CpaE_hom_Actino"/>
    <property type="match status" value="1"/>
</dbReference>
<dbReference type="RefSeq" id="WP_192276813.1">
    <property type="nucleotide sequence ID" value="NZ_JACZDF010000001.1"/>
</dbReference>
<comment type="caution">
    <text evidence="1">The sequence shown here is derived from an EMBL/GenBank/DDBJ whole genome shotgun (WGS) entry which is preliminary data.</text>
</comment>
<dbReference type="Gene3D" id="3.40.50.300">
    <property type="entry name" value="P-loop containing nucleotide triphosphate hydrolases"/>
    <property type="match status" value="1"/>
</dbReference>
<dbReference type="InterPro" id="IPR022521">
    <property type="entry name" value="Rv3660c"/>
</dbReference>
<dbReference type="Proteomes" id="UP000642107">
    <property type="component" value="Unassembled WGS sequence"/>
</dbReference>
<evidence type="ECO:0000313" key="2">
    <source>
        <dbReference type="Proteomes" id="UP000642107"/>
    </source>
</evidence>
<dbReference type="InterPro" id="IPR050625">
    <property type="entry name" value="ParA/MinD_ATPase"/>
</dbReference>
<dbReference type="SUPFAM" id="SSF52540">
    <property type="entry name" value="P-loop containing nucleoside triphosphate hydrolases"/>
    <property type="match status" value="1"/>
</dbReference>
<organism evidence="1 2">
    <name type="scientific">Flavimobilis rhizosphaerae</name>
    <dbReference type="NCBI Taxonomy" id="2775421"/>
    <lineage>
        <taxon>Bacteria</taxon>
        <taxon>Bacillati</taxon>
        <taxon>Actinomycetota</taxon>
        <taxon>Actinomycetes</taxon>
        <taxon>Micrococcales</taxon>
        <taxon>Jonesiaceae</taxon>
        <taxon>Flavimobilis</taxon>
    </lineage>
</organism>
<keyword evidence="2" id="KW-1185">Reference proteome</keyword>
<sequence length="282" mass="28889">MALWTVPPVSETATGAAPGDVARQRLALDGDVWDAGPTMLAAPPARLRLVLGVSGARGGTGASTLAAACARALARRDGACVLVDLDEDGGGIDVLCGVEDQPGLRWADLRDATGDVPAAELRALLPTWGDVDVLSHDRARPGEVAPGALHDVLAALGTDVPLVLDLPRHVRSRPPVPVDLHVLVVPRDLQGVAAAQRSLHDLHPAAPVRLVTSGAAPGGLTEGVVADAVGVDVLARLHLDRTLPRAVERGVGPCGPRLHRTALAVLGALERARAPLAAGSRP</sequence>
<dbReference type="PANTHER" id="PTHR43384:SF11">
    <property type="entry name" value="SEPTUM SITE DETERMINING PROTEIN"/>
    <property type="match status" value="1"/>
</dbReference>
<dbReference type="PANTHER" id="PTHR43384">
    <property type="entry name" value="SEPTUM SITE-DETERMINING PROTEIN MIND HOMOLOG, CHLOROPLASTIC-RELATED"/>
    <property type="match status" value="1"/>
</dbReference>